<organism evidence="2 3">
    <name type="scientific">Chlamydomonas eustigma</name>
    <dbReference type="NCBI Taxonomy" id="1157962"/>
    <lineage>
        <taxon>Eukaryota</taxon>
        <taxon>Viridiplantae</taxon>
        <taxon>Chlorophyta</taxon>
        <taxon>core chlorophytes</taxon>
        <taxon>Chlorophyceae</taxon>
        <taxon>CS clade</taxon>
        <taxon>Chlamydomonadales</taxon>
        <taxon>Chlamydomonadaceae</taxon>
        <taxon>Chlamydomonas</taxon>
    </lineage>
</organism>
<keyword evidence="3" id="KW-1185">Reference proteome</keyword>
<dbReference type="AlphaFoldDB" id="A0A250WQG7"/>
<reference evidence="2 3" key="1">
    <citation type="submission" date="2017-08" db="EMBL/GenBank/DDBJ databases">
        <title>Acidophilic green algal genome provides insights into adaptation to an acidic environment.</title>
        <authorList>
            <person name="Hirooka S."/>
            <person name="Hirose Y."/>
            <person name="Kanesaki Y."/>
            <person name="Higuchi S."/>
            <person name="Fujiwara T."/>
            <person name="Onuma R."/>
            <person name="Era A."/>
            <person name="Ohbayashi R."/>
            <person name="Uzuka A."/>
            <person name="Nozaki H."/>
            <person name="Yoshikawa H."/>
            <person name="Miyagishima S.Y."/>
        </authorList>
    </citation>
    <scope>NUCLEOTIDE SEQUENCE [LARGE SCALE GENOMIC DNA]</scope>
    <source>
        <strain evidence="2 3">NIES-2499</strain>
    </source>
</reference>
<dbReference type="OrthoDB" id="1517790at2759"/>
<feature type="compositionally biased region" description="Basic and acidic residues" evidence="1">
    <location>
        <begin position="150"/>
        <end position="165"/>
    </location>
</feature>
<accession>A0A250WQG7</accession>
<evidence type="ECO:0000256" key="1">
    <source>
        <dbReference type="SAM" id="MobiDB-lite"/>
    </source>
</evidence>
<protein>
    <submittedName>
        <fullName evidence="2">Uncharacterized protein</fullName>
    </submittedName>
</protein>
<evidence type="ECO:0000313" key="3">
    <source>
        <dbReference type="Proteomes" id="UP000232323"/>
    </source>
</evidence>
<feature type="region of interest" description="Disordered" evidence="1">
    <location>
        <begin position="112"/>
        <end position="165"/>
    </location>
</feature>
<dbReference type="Proteomes" id="UP000232323">
    <property type="component" value="Unassembled WGS sequence"/>
</dbReference>
<evidence type="ECO:0000313" key="2">
    <source>
        <dbReference type="EMBL" id="GAX73087.1"/>
    </source>
</evidence>
<comment type="caution">
    <text evidence="2">The sequence shown here is derived from an EMBL/GenBank/DDBJ whole genome shotgun (WGS) entry which is preliminary data.</text>
</comment>
<dbReference type="EMBL" id="BEGY01000002">
    <property type="protein sequence ID" value="GAX73087.1"/>
    <property type="molecule type" value="Genomic_DNA"/>
</dbReference>
<name>A0A250WQG7_9CHLO</name>
<proteinExistence type="predicted"/>
<gene>
    <name evidence="2" type="ORF">CEUSTIGMA_g540.t1</name>
</gene>
<sequence>MPRLRVLDQHVIMEAERIKARANIGGDVAALTVAFGKRAPPRNLQYVPVRSKLEEELVKEAARVRDIKVIREREEELKLFSYNPHPDIPRGKSLPPNAGTMQAMAEYYGSNSQTSSTMAGKLADAEGGSSHHRKTGDYHSKGGSSHHRKTGDYHNNSDSESPYHPRDVFVMYSSHAAPNELISAGMALTKPPPGGIGFERRKYERFVTQKAAGTLGQWELSKETMQL</sequence>
<dbReference type="STRING" id="1157962.A0A250WQG7"/>